<reference evidence="2 3" key="1">
    <citation type="submission" date="2016-10" db="EMBL/GenBank/DDBJ databases">
        <authorList>
            <person name="de Groot N.N."/>
        </authorList>
    </citation>
    <scope>NUCLEOTIDE SEQUENCE [LARGE SCALE GENOMIC DNA]</scope>
    <source>
        <strain evidence="2 3">DSM 19981</strain>
    </source>
</reference>
<accession>A0A1I3XD26</accession>
<dbReference type="Proteomes" id="UP000199473">
    <property type="component" value="Unassembled WGS sequence"/>
</dbReference>
<evidence type="ECO:0000313" key="3">
    <source>
        <dbReference type="Proteomes" id="UP000199473"/>
    </source>
</evidence>
<proteinExistence type="predicted"/>
<keyword evidence="3" id="KW-1185">Reference proteome</keyword>
<gene>
    <name evidence="2" type="ORF">SAMN02745775_101194</name>
</gene>
<feature type="region of interest" description="Disordered" evidence="1">
    <location>
        <begin position="1"/>
        <end position="24"/>
    </location>
</feature>
<organism evidence="2 3">
    <name type="scientific">Falsiroseomonas stagni DSM 19981</name>
    <dbReference type="NCBI Taxonomy" id="1123062"/>
    <lineage>
        <taxon>Bacteria</taxon>
        <taxon>Pseudomonadati</taxon>
        <taxon>Pseudomonadota</taxon>
        <taxon>Alphaproteobacteria</taxon>
        <taxon>Acetobacterales</taxon>
        <taxon>Roseomonadaceae</taxon>
        <taxon>Falsiroseomonas</taxon>
    </lineage>
</organism>
<evidence type="ECO:0000313" key="2">
    <source>
        <dbReference type="EMBL" id="SFK17425.1"/>
    </source>
</evidence>
<dbReference type="AlphaFoldDB" id="A0A1I3XD26"/>
<feature type="compositionally biased region" description="Low complexity" evidence="1">
    <location>
        <begin position="74"/>
        <end position="85"/>
    </location>
</feature>
<name>A0A1I3XD26_9PROT</name>
<dbReference type="EMBL" id="FOSQ01000001">
    <property type="protein sequence ID" value="SFK17425.1"/>
    <property type="molecule type" value="Genomic_DNA"/>
</dbReference>
<feature type="region of interest" description="Disordered" evidence="1">
    <location>
        <begin position="65"/>
        <end position="98"/>
    </location>
</feature>
<protein>
    <submittedName>
        <fullName evidence="2">Uncharacterized protein</fullName>
    </submittedName>
</protein>
<dbReference type="STRING" id="1123062.SAMN02745775_101194"/>
<feature type="compositionally biased region" description="Pro residues" evidence="1">
    <location>
        <begin position="86"/>
        <end position="98"/>
    </location>
</feature>
<evidence type="ECO:0000256" key="1">
    <source>
        <dbReference type="SAM" id="MobiDB-lite"/>
    </source>
</evidence>
<sequence length="98" mass="10070">MRNVTPMKRSDTDCIPPVNTPSPAAPSLETILAELRRLAIGALDGGHPVVAARIAAVADQVEAAAWPPRPPRPRYGAGRAAAPAEETPPPITGAPPPA</sequence>